<dbReference type="PANTHER" id="PTHR31993:SF5">
    <property type="entry name" value="UBA-LIKE DOMAIN-CONTAINING PROTEIN 1"/>
    <property type="match status" value="1"/>
</dbReference>
<dbReference type="AlphaFoldDB" id="A0A671QFY0"/>
<dbReference type="InterPro" id="IPR039310">
    <property type="entry name" value="UBALD1/2"/>
</dbReference>
<dbReference type="PANTHER" id="PTHR31993">
    <property type="entry name" value="UBA-LIKE DOMAIN-CONTAINING PROTEIN 2"/>
    <property type="match status" value="1"/>
</dbReference>
<dbReference type="InterPro" id="IPR054109">
    <property type="entry name" value="UBA_8"/>
</dbReference>
<reference evidence="3" key="1">
    <citation type="submission" date="2025-08" db="UniProtKB">
        <authorList>
            <consortium name="Ensembl"/>
        </authorList>
    </citation>
    <scope>IDENTIFICATION</scope>
</reference>
<dbReference type="RefSeq" id="XP_016321221.1">
    <property type="nucleotide sequence ID" value="XM_016465735.1"/>
</dbReference>
<dbReference type="Ensembl" id="ENSSANT00000074101.1">
    <property type="protein sequence ID" value="ENSSANP00000069702.1"/>
    <property type="gene ID" value="ENSSANG00000034783.1"/>
</dbReference>
<proteinExistence type="inferred from homology"/>
<evidence type="ECO:0000259" key="2">
    <source>
        <dbReference type="Pfam" id="PF22566"/>
    </source>
</evidence>
<dbReference type="CDD" id="cd14343">
    <property type="entry name" value="UBA_F100B_like"/>
    <property type="match status" value="1"/>
</dbReference>
<name>A0A671QFY0_9TELE</name>
<accession>A0A671QFY0</accession>
<dbReference type="GeneID" id="107672511"/>
<reference evidence="3" key="2">
    <citation type="submission" date="2025-09" db="UniProtKB">
        <authorList>
            <consortium name="Ensembl"/>
        </authorList>
    </citation>
    <scope>IDENTIFICATION</scope>
</reference>
<organism evidence="3 4">
    <name type="scientific">Sinocyclocheilus anshuiensis</name>
    <dbReference type="NCBI Taxonomy" id="1608454"/>
    <lineage>
        <taxon>Eukaryota</taxon>
        <taxon>Metazoa</taxon>
        <taxon>Chordata</taxon>
        <taxon>Craniata</taxon>
        <taxon>Vertebrata</taxon>
        <taxon>Euteleostomi</taxon>
        <taxon>Actinopterygii</taxon>
        <taxon>Neopterygii</taxon>
        <taxon>Teleostei</taxon>
        <taxon>Ostariophysi</taxon>
        <taxon>Cypriniformes</taxon>
        <taxon>Cyprinidae</taxon>
        <taxon>Cyprininae</taxon>
        <taxon>Sinocyclocheilus</taxon>
    </lineage>
</organism>
<evidence type="ECO:0000313" key="3">
    <source>
        <dbReference type="Ensembl" id="ENSSANP00000069702.1"/>
    </source>
</evidence>
<dbReference type="Proteomes" id="UP000472260">
    <property type="component" value="Unassembled WGS sequence"/>
</dbReference>
<dbReference type="InterPro" id="IPR009060">
    <property type="entry name" value="UBA-like_sf"/>
</dbReference>
<feature type="domain" description="UBA-like" evidence="2">
    <location>
        <begin position="5"/>
        <end position="49"/>
    </location>
</feature>
<dbReference type="PROSITE" id="PS51257">
    <property type="entry name" value="PROKAR_LIPOPROTEIN"/>
    <property type="match status" value="1"/>
</dbReference>
<dbReference type="Gene3D" id="1.10.8.10">
    <property type="entry name" value="DNA helicase RuvA subunit, C-terminal domain"/>
    <property type="match status" value="1"/>
</dbReference>
<dbReference type="Pfam" id="PF22566">
    <property type="entry name" value="UBA_8"/>
    <property type="match status" value="1"/>
</dbReference>
<comment type="similarity">
    <text evidence="1">Belongs to the UBALD family.</text>
</comment>
<evidence type="ECO:0000256" key="1">
    <source>
        <dbReference type="ARBA" id="ARBA00006090"/>
    </source>
</evidence>
<evidence type="ECO:0000313" key="4">
    <source>
        <dbReference type="Proteomes" id="UP000472260"/>
    </source>
</evidence>
<sequence>MDELRHQVMINQFVLTAGCAADQAKQLLQASHWQFETALSTFFQEANIPYSHQMMCTPANTPATPPNFPDALAMFSRLKASESFGNSSPIASMATSPAPHTNWAMSPPATPGHQGRWTPGPLMPQAPSPGWPAAVTQQASAEHASIVMEAER</sequence>
<dbReference type="OrthoDB" id="6093553at2759"/>
<keyword evidence="4" id="KW-1185">Reference proteome</keyword>
<protein>
    <submittedName>
        <fullName evidence="3">UBA-like domain-containing protein 1</fullName>
    </submittedName>
</protein>
<dbReference type="KEGG" id="sanh:107672511"/>
<dbReference type="SUPFAM" id="SSF46934">
    <property type="entry name" value="UBA-like"/>
    <property type="match status" value="1"/>
</dbReference>
<gene>
    <name evidence="3" type="primary">LOC107672511</name>
</gene>